<keyword evidence="1" id="KW-0732">Signal</keyword>
<dbReference type="Pfam" id="PF04338">
    <property type="entry name" value="DUF481"/>
    <property type="match status" value="1"/>
</dbReference>
<dbReference type="Proteomes" id="UP000557872">
    <property type="component" value="Unassembled WGS sequence"/>
</dbReference>
<accession>A0A851GHC3</accession>
<dbReference type="EMBL" id="JACBAZ010000005">
    <property type="protein sequence ID" value="NWK56599.1"/>
    <property type="molecule type" value="Genomic_DNA"/>
</dbReference>
<organism evidence="2 3">
    <name type="scientific">Oceaniferula marina</name>
    <dbReference type="NCBI Taxonomy" id="2748318"/>
    <lineage>
        <taxon>Bacteria</taxon>
        <taxon>Pseudomonadati</taxon>
        <taxon>Verrucomicrobiota</taxon>
        <taxon>Verrucomicrobiia</taxon>
        <taxon>Verrucomicrobiales</taxon>
        <taxon>Verrucomicrobiaceae</taxon>
        <taxon>Oceaniferula</taxon>
    </lineage>
</organism>
<gene>
    <name evidence="2" type="ORF">HW115_13335</name>
</gene>
<evidence type="ECO:0000313" key="3">
    <source>
        <dbReference type="Proteomes" id="UP000557872"/>
    </source>
</evidence>
<protein>
    <submittedName>
        <fullName evidence="2">DUF481 domain-containing protein</fullName>
    </submittedName>
</protein>
<dbReference type="AlphaFoldDB" id="A0A851GHC3"/>
<feature type="signal peptide" evidence="1">
    <location>
        <begin position="1"/>
        <end position="21"/>
    </location>
</feature>
<comment type="caution">
    <text evidence="2">The sequence shown here is derived from an EMBL/GenBank/DDBJ whole genome shotgun (WGS) entry which is preliminary data.</text>
</comment>
<sequence length="245" mass="27605">MPTITRHLLLFSLLLPLTSSAHDEKSSPPADGQWHSNLDLGLTIAKGNTDSLMVAAGIQTQKKQGPNALFGSLSYSYGEEDENKTTDETLAKATWKHQYAGENFYGLRFDGRRDTFAKIDYRMSLTGSLGHYLLNSDTHLLSLEFGLGGTFEEKDSTEDNYAHALVAQHFEYLISQDTKFYQNFSWFPRLDDGQDYKIIFEAGLETDLTDTIALKVFLSDQYENAPAEDKEKNDIKLITGIAYKF</sequence>
<proteinExistence type="predicted"/>
<evidence type="ECO:0000313" key="2">
    <source>
        <dbReference type="EMBL" id="NWK56599.1"/>
    </source>
</evidence>
<reference evidence="2 3" key="1">
    <citation type="submission" date="2020-07" db="EMBL/GenBank/DDBJ databases">
        <title>Roseicoccus Jingziensis gen. nov., sp. nov., isolated from coastal seawater.</title>
        <authorList>
            <person name="Feng X."/>
        </authorList>
    </citation>
    <scope>NUCLEOTIDE SEQUENCE [LARGE SCALE GENOMIC DNA]</scope>
    <source>
        <strain evidence="2 3">N1E253</strain>
    </source>
</reference>
<name>A0A851GHC3_9BACT</name>
<dbReference type="InterPro" id="IPR007433">
    <property type="entry name" value="DUF481"/>
</dbReference>
<keyword evidence="3" id="KW-1185">Reference proteome</keyword>
<feature type="chain" id="PRO_5032541731" evidence="1">
    <location>
        <begin position="22"/>
        <end position="245"/>
    </location>
</feature>
<evidence type="ECO:0000256" key="1">
    <source>
        <dbReference type="SAM" id="SignalP"/>
    </source>
</evidence>
<dbReference type="RefSeq" id="WP_178933401.1">
    <property type="nucleotide sequence ID" value="NZ_JACBAZ010000005.1"/>
</dbReference>